<reference evidence="2 3" key="1">
    <citation type="journal article" date="2016" name="Nat. Commun.">
        <title>Thousands of microbial genomes shed light on interconnected biogeochemical processes in an aquifer system.</title>
        <authorList>
            <person name="Anantharaman K."/>
            <person name="Brown C.T."/>
            <person name="Hug L.A."/>
            <person name="Sharon I."/>
            <person name="Castelle C.J."/>
            <person name="Probst A.J."/>
            <person name="Thomas B.C."/>
            <person name="Singh A."/>
            <person name="Wilkins M.J."/>
            <person name="Karaoz U."/>
            <person name="Brodie E.L."/>
            <person name="Williams K.H."/>
            <person name="Hubbard S.S."/>
            <person name="Banfield J.F."/>
        </authorList>
    </citation>
    <scope>NUCLEOTIDE SEQUENCE [LARGE SCALE GENOMIC DNA]</scope>
</reference>
<keyword evidence="1" id="KW-0812">Transmembrane</keyword>
<keyword evidence="1" id="KW-0472">Membrane</keyword>
<evidence type="ECO:0000256" key="1">
    <source>
        <dbReference type="SAM" id="Phobius"/>
    </source>
</evidence>
<dbReference type="InterPro" id="IPR043713">
    <property type="entry name" value="DUF5654"/>
</dbReference>
<evidence type="ECO:0000313" key="3">
    <source>
        <dbReference type="Proteomes" id="UP000177061"/>
    </source>
</evidence>
<proteinExistence type="predicted"/>
<keyword evidence="1" id="KW-1133">Transmembrane helix</keyword>
<accession>A0A1G2FFT8</accession>
<organism evidence="2 3">
    <name type="scientific">Candidatus Portnoybacteria bacterium RIFCSPHIGHO2_12_FULL_38_9</name>
    <dbReference type="NCBI Taxonomy" id="1801997"/>
    <lineage>
        <taxon>Bacteria</taxon>
        <taxon>Candidatus Portnoyibacteriota</taxon>
    </lineage>
</organism>
<dbReference type="EMBL" id="MHNB01000026">
    <property type="protein sequence ID" value="OGZ36468.1"/>
    <property type="molecule type" value="Genomic_DNA"/>
</dbReference>
<feature type="transmembrane region" description="Helical" evidence="1">
    <location>
        <begin position="53"/>
        <end position="74"/>
    </location>
</feature>
<dbReference type="AlphaFoldDB" id="A0A1G2FFT8"/>
<sequence length="86" mass="9612">MNYLKEELEKVKKETKEKIITLILAGFGLAAALAWNEAIQSLFSFLFPKTNGIIGKFVYAAVITAVVVLITLQLKKIADQNNKKKE</sequence>
<gene>
    <name evidence="2" type="ORF">A3J64_02395</name>
</gene>
<name>A0A1G2FFT8_9BACT</name>
<evidence type="ECO:0000313" key="2">
    <source>
        <dbReference type="EMBL" id="OGZ36468.1"/>
    </source>
</evidence>
<protein>
    <submittedName>
        <fullName evidence="2">Uncharacterized protein</fullName>
    </submittedName>
</protein>
<dbReference type="Proteomes" id="UP000177061">
    <property type="component" value="Unassembled WGS sequence"/>
</dbReference>
<feature type="transmembrane region" description="Helical" evidence="1">
    <location>
        <begin position="20"/>
        <end position="47"/>
    </location>
</feature>
<comment type="caution">
    <text evidence="2">The sequence shown here is derived from an EMBL/GenBank/DDBJ whole genome shotgun (WGS) entry which is preliminary data.</text>
</comment>
<dbReference type="Pfam" id="PF18898">
    <property type="entry name" value="DUF5654"/>
    <property type="match status" value="1"/>
</dbReference>